<dbReference type="GO" id="GO:0005739">
    <property type="term" value="C:mitochondrion"/>
    <property type="evidence" value="ECO:0000318"/>
    <property type="project" value="GO_Central"/>
</dbReference>
<dbReference type="GO" id="GO:0051990">
    <property type="term" value="F:(R)-2-hydroxyglutarate dehydrogenase activity"/>
    <property type="evidence" value="ECO:0007669"/>
    <property type="project" value="UniProtKB-EC"/>
</dbReference>
<evidence type="ECO:0000256" key="7">
    <source>
        <dbReference type="ARBA" id="ARBA00039639"/>
    </source>
</evidence>
<dbReference type="Pfam" id="PF02913">
    <property type="entry name" value="FAD-oxidase_C"/>
    <property type="match status" value="1"/>
</dbReference>
<evidence type="ECO:0000256" key="2">
    <source>
        <dbReference type="ARBA" id="ARBA00008000"/>
    </source>
</evidence>
<dbReference type="Pfam" id="PF01565">
    <property type="entry name" value="FAD_binding_4"/>
    <property type="match status" value="1"/>
</dbReference>
<dbReference type="FunFam" id="3.30.70.2190:FF:000001">
    <property type="entry name" value="D-2-hydroxyglutarate dehydrogenase mitochondrial"/>
    <property type="match status" value="1"/>
</dbReference>
<dbReference type="EnsemblMetazoa" id="PPA46561.1">
    <property type="protein sequence ID" value="PPA46561.1"/>
    <property type="gene ID" value="WBGene00304340"/>
</dbReference>
<dbReference type="AlphaFoldDB" id="A0A8R1ZBP4"/>
<evidence type="ECO:0000313" key="11">
    <source>
        <dbReference type="EnsemblMetazoa" id="PPA46561.1"/>
    </source>
</evidence>
<comment type="function">
    <text evidence="8">Catalyzes the oxidation of D-2-hydroxyglutarate (D-2-HG) to alpha-ketoglutarate. Also catalyzes the oxidation of other D-2-hydroxyacids, such as D-malate (D-MAL) and D-lactate (D-LAC). Exhibits high activities towards D-2-HG and D-MAL but a very weak activity towards D-LAC.</text>
</comment>
<evidence type="ECO:0000256" key="8">
    <source>
        <dbReference type="ARBA" id="ARBA00045410"/>
    </source>
</evidence>
<evidence type="ECO:0000313" key="12">
    <source>
        <dbReference type="Proteomes" id="UP000005239"/>
    </source>
</evidence>
<keyword evidence="12" id="KW-1185">Reference proteome</keyword>
<protein>
    <recommendedName>
        <fullName evidence="7">D-2-hydroxyglutarate dehydrogenase, mitochondrial</fullName>
        <ecNumber evidence="6">1.1.99.39</ecNumber>
    </recommendedName>
</protein>
<keyword evidence="4" id="KW-0274">FAD</keyword>
<dbReference type="InterPro" id="IPR016166">
    <property type="entry name" value="FAD-bd_PCMH"/>
</dbReference>
<comment type="cofactor">
    <cofactor evidence="1">
        <name>FAD</name>
        <dbReference type="ChEBI" id="CHEBI:57692"/>
    </cofactor>
</comment>
<proteinExistence type="inferred from homology"/>
<accession>A0A8R1ZBP4</accession>
<dbReference type="Gene3D" id="3.30.43.10">
    <property type="entry name" value="Uridine Diphospho-n-acetylenolpyruvylglucosamine Reductase, domain 2"/>
    <property type="match status" value="1"/>
</dbReference>
<dbReference type="Proteomes" id="UP000005239">
    <property type="component" value="Unassembled WGS sequence"/>
</dbReference>
<dbReference type="OrthoDB" id="5332616at2759"/>
<evidence type="ECO:0000256" key="6">
    <source>
        <dbReference type="ARBA" id="ARBA00039003"/>
    </source>
</evidence>
<dbReference type="SUPFAM" id="SSF55103">
    <property type="entry name" value="FAD-linked oxidases, C-terminal domain"/>
    <property type="match status" value="1"/>
</dbReference>
<dbReference type="Gene3D" id="3.30.70.2190">
    <property type="match status" value="1"/>
</dbReference>
<dbReference type="Gene3D" id="3.30.465.10">
    <property type="match status" value="1"/>
</dbReference>
<dbReference type="InterPro" id="IPR016171">
    <property type="entry name" value="Vanillyl_alc_oxidase_C-sub2"/>
</dbReference>
<dbReference type="EC" id="1.1.99.39" evidence="6"/>
<reference evidence="11" key="2">
    <citation type="submission" date="2022-06" db="UniProtKB">
        <authorList>
            <consortium name="EnsemblMetazoa"/>
        </authorList>
    </citation>
    <scope>IDENTIFICATION</scope>
    <source>
        <strain evidence="11">PS312</strain>
    </source>
</reference>
<gene>
    <name evidence="11" type="primary">WBGene00304340</name>
</gene>
<dbReference type="FunFam" id="3.30.43.10:FF:000011">
    <property type="entry name" value="D-lactate dehydrogenase (Cytochrome)"/>
    <property type="match status" value="1"/>
</dbReference>
<keyword evidence="3" id="KW-0285">Flavoprotein</keyword>
<comment type="similarity">
    <text evidence="2">Belongs to the FAD-binding oxidoreductase/transferase type 4 family.</text>
</comment>
<dbReference type="InterPro" id="IPR004113">
    <property type="entry name" value="FAD-bd_oxidored_4_C"/>
</dbReference>
<dbReference type="InterPro" id="IPR016169">
    <property type="entry name" value="FAD-bd_PCMH_sub2"/>
</dbReference>
<dbReference type="Gene3D" id="3.30.70.2740">
    <property type="match status" value="1"/>
</dbReference>
<comment type="catalytic activity">
    <reaction evidence="9">
        <text>(R)-malate + A = oxaloacetate + AH2</text>
        <dbReference type="Rhea" id="RHEA:67460"/>
        <dbReference type="ChEBI" id="CHEBI:13193"/>
        <dbReference type="ChEBI" id="CHEBI:15588"/>
        <dbReference type="ChEBI" id="CHEBI:16452"/>
        <dbReference type="ChEBI" id="CHEBI:17499"/>
    </reaction>
    <physiologicalReaction direction="left-to-right" evidence="9">
        <dbReference type="Rhea" id="RHEA:67461"/>
    </physiologicalReaction>
</comment>
<evidence type="ECO:0000256" key="4">
    <source>
        <dbReference type="ARBA" id="ARBA00022827"/>
    </source>
</evidence>
<name>A0A8R1ZBP4_PRIPA</name>
<evidence type="ECO:0000256" key="1">
    <source>
        <dbReference type="ARBA" id="ARBA00001974"/>
    </source>
</evidence>
<dbReference type="Gene3D" id="1.10.45.10">
    <property type="entry name" value="Vanillyl-alcohol Oxidase, Chain A, domain 4"/>
    <property type="match status" value="1"/>
</dbReference>
<evidence type="ECO:0000256" key="3">
    <source>
        <dbReference type="ARBA" id="ARBA00022630"/>
    </source>
</evidence>
<dbReference type="PROSITE" id="PS51387">
    <property type="entry name" value="FAD_PCMH"/>
    <property type="match status" value="1"/>
</dbReference>
<dbReference type="GO" id="GO:0071949">
    <property type="term" value="F:FAD binding"/>
    <property type="evidence" value="ECO:0007669"/>
    <property type="project" value="InterPro"/>
</dbReference>
<dbReference type="InterPro" id="IPR006094">
    <property type="entry name" value="Oxid_FAD_bind_N"/>
</dbReference>
<evidence type="ECO:0000256" key="5">
    <source>
        <dbReference type="ARBA" id="ARBA00023002"/>
    </source>
</evidence>
<sequence>YIKMRLSIIRTATNSFARGNYARISSSDLSFFEKAIGKDYVKTKEIENYTSDWTRQMKGSSECVLLPSSTEETSSIIKYCAEKRIAVVVQGGNTGLVGGATPIHDELILSTGRIKNNFHLEPSSGVLTLDAGFILADADNRLAEHGFMMPLDLGAKGSCQIGGCIAAGAGGIRLLRYGSLHSHLLGCTMVDGKGTILNLGGRLRKDNTSLHTAHLAIGSEGQLGVVTSVTMGVVPRPLSILSAMLAVSSYSDCIRILSLARSKLGEILSSFELIDGETMKCVESHLPLKNVFQGSHDFYLLIETHGSNGDHDAEKLNQFVEEALGMELAVDGVAANSENERAHMWRLREESPIAAAKDGYIYKFDVSLPLEHFYRLTEETRDKLKGRGRVYCYGHLGDGNSHLNVTTDGEDEELKKELSPFVYNWVVSHGGSISAEHGIGQLKRDYRSLGKSASESSLIRSLKGVFDPHSILCPYKMISTQD</sequence>
<evidence type="ECO:0000256" key="9">
    <source>
        <dbReference type="ARBA" id="ARBA00049267"/>
    </source>
</evidence>
<dbReference type="SUPFAM" id="SSF56176">
    <property type="entry name" value="FAD-binding/transporter-associated domain-like"/>
    <property type="match status" value="1"/>
</dbReference>
<dbReference type="PANTHER" id="PTHR43716:SF1">
    <property type="entry name" value="D-2-HYDROXYGLUTARATE DEHYDROGENASE, MITOCHONDRIAL"/>
    <property type="match status" value="1"/>
</dbReference>
<organism evidence="11 12">
    <name type="scientific">Pristionchus pacificus</name>
    <name type="common">Parasitic nematode worm</name>
    <dbReference type="NCBI Taxonomy" id="54126"/>
    <lineage>
        <taxon>Eukaryota</taxon>
        <taxon>Metazoa</taxon>
        <taxon>Ecdysozoa</taxon>
        <taxon>Nematoda</taxon>
        <taxon>Chromadorea</taxon>
        <taxon>Rhabditida</taxon>
        <taxon>Rhabditina</taxon>
        <taxon>Diplogasteromorpha</taxon>
        <taxon>Diplogasteroidea</taxon>
        <taxon>Neodiplogasteridae</taxon>
        <taxon>Pristionchus</taxon>
    </lineage>
</organism>
<dbReference type="InterPro" id="IPR051264">
    <property type="entry name" value="FAD-oxidored/transferase_4"/>
</dbReference>
<evidence type="ECO:0000259" key="10">
    <source>
        <dbReference type="PROSITE" id="PS51387"/>
    </source>
</evidence>
<reference evidence="12" key="1">
    <citation type="journal article" date="2008" name="Nat. Genet.">
        <title>The Pristionchus pacificus genome provides a unique perspective on nematode lifestyle and parasitism.</title>
        <authorList>
            <person name="Dieterich C."/>
            <person name="Clifton S.W."/>
            <person name="Schuster L.N."/>
            <person name="Chinwalla A."/>
            <person name="Delehaunty K."/>
            <person name="Dinkelacker I."/>
            <person name="Fulton L."/>
            <person name="Fulton R."/>
            <person name="Godfrey J."/>
            <person name="Minx P."/>
            <person name="Mitreva M."/>
            <person name="Roeseler W."/>
            <person name="Tian H."/>
            <person name="Witte H."/>
            <person name="Yang S.P."/>
            <person name="Wilson R.K."/>
            <person name="Sommer R.J."/>
        </authorList>
    </citation>
    <scope>NUCLEOTIDE SEQUENCE [LARGE SCALE GENOMIC DNA]</scope>
    <source>
        <strain evidence="12">PS312</strain>
    </source>
</reference>
<dbReference type="InterPro" id="IPR036318">
    <property type="entry name" value="FAD-bd_PCMH-like_sf"/>
</dbReference>
<feature type="domain" description="FAD-binding PCMH-type" evidence="10">
    <location>
        <begin position="57"/>
        <end position="236"/>
    </location>
</feature>
<keyword evidence="5" id="KW-0560">Oxidoreductase</keyword>
<dbReference type="PANTHER" id="PTHR43716">
    <property type="entry name" value="D-2-HYDROXYGLUTARATE DEHYDROGENASE, MITOCHONDRIAL"/>
    <property type="match status" value="1"/>
</dbReference>
<dbReference type="InterPro" id="IPR016164">
    <property type="entry name" value="FAD-linked_Oxase-like_C"/>
</dbReference>
<dbReference type="InterPro" id="IPR016167">
    <property type="entry name" value="FAD-bd_PCMH_sub1"/>
</dbReference>